<gene>
    <name evidence="2" type="ORF">GCM10020221_21450</name>
</gene>
<organism evidence="2 3">
    <name type="scientific">Streptomyces thioluteus</name>
    <dbReference type="NCBI Taxonomy" id="66431"/>
    <lineage>
        <taxon>Bacteria</taxon>
        <taxon>Bacillati</taxon>
        <taxon>Actinomycetota</taxon>
        <taxon>Actinomycetes</taxon>
        <taxon>Kitasatosporales</taxon>
        <taxon>Streptomycetaceae</taxon>
        <taxon>Streptomyces</taxon>
    </lineage>
</organism>
<dbReference type="Proteomes" id="UP001501102">
    <property type="component" value="Unassembled WGS sequence"/>
</dbReference>
<sequence>MDVWVNNAFATVFAPFVEIEPDEFRRATEVTYLGCVYGTQAALSRMLPRDHGHDRPGRLGAGVPGDPAAVRVLRGEARDPGYERGAALRAPPPGQQGAHHDGAVARDEHPAVPLGALPPARAARGRCRRSYQPEVAARAIVHAAGHPDRREHWVGGSTVATLLLNAVAPGRC</sequence>
<protein>
    <submittedName>
        <fullName evidence="2">Uncharacterized protein</fullName>
    </submittedName>
</protein>
<evidence type="ECO:0000256" key="1">
    <source>
        <dbReference type="SAM" id="MobiDB-lite"/>
    </source>
</evidence>
<name>A0ABN3WRD0_STRTU</name>
<proteinExistence type="predicted"/>
<reference evidence="2 3" key="1">
    <citation type="journal article" date="2019" name="Int. J. Syst. Evol. Microbiol.">
        <title>The Global Catalogue of Microorganisms (GCM) 10K type strain sequencing project: providing services to taxonomists for standard genome sequencing and annotation.</title>
        <authorList>
            <consortium name="The Broad Institute Genomics Platform"/>
            <consortium name="The Broad Institute Genome Sequencing Center for Infectious Disease"/>
            <person name="Wu L."/>
            <person name="Ma J."/>
        </authorList>
    </citation>
    <scope>NUCLEOTIDE SEQUENCE [LARGE SCALE GENOMIC DNA]</scope>
    <source>
        <strain evidence="2 3">JCM 4087</strain>
    </source>
</reference>
<feature type="region of interest" description="Disordered" evidence="1">
    <location>
        <begin position="83"/>
        <end position="102"/>
    </location>
</feature>
<accession>A0ABN3WRD0</accession>
<dbReference type="InterPro" id="IPR036291">
    <property type="entry name" value="NAD(P)-bd_dom_sf"/>
</dbReference>
<evidence type="ECO:0000313" key="2">
    <source>
        <dbReference type="EMBL" id="GAA2925211.1"/>
    </source>
</evidence>
<dbReference type="EMBL" id="BAAAXZ010000081">
    <property type="protein sequence ID" value="GAA2925211.1"/>
    <property type="molecule type" value="Genomic_DNA"/>
</dbReference>
<dbReference type="Gene3D" id="3.40.50.720">
    <property type="entry name" value="NAD(P)-binding Rossmann-like Domain"/>
    <property type="match status" value="1"/>
</dbReference>
<dbReference type="SUPFAM" id="SSF51735">
    <property type="entry name" value="NAD(P)-binding Rossmann-fold domains"/>
    <property type="match status" value="1"/>
</dbReference>
<comment type="caution">
    <text evidence="2">The sequence shown here is derived from an EMBL/GenBank/DDBJ whole genome shotgun (WGS) entry which is preliminary data.</text>
</comment>
<evidence type="ECO:0000313" key="3">
    <source>
        <dbReference type="Proteomes" id="UP001501102"/>
    </source>
</evidence>
<keyword evidence="3" id="KW-1185">Reference proteome</keyword>